<gene>
    <name evidence="2" type="ORF">HanXRQr2_Chr12g0540471</name>
</gene>
<proteinExistence type="predicted"/>
<sequence length="113" mass="12914">MCIVMGNRTVDNLSYLQSPGVLAIGSSMKGQNSYSHHLILIVSIVDRFTFYTLAFFERLNMYDNASLSSSFNPNLLMSTTYYRTDLYQEHVEKVPVTNFFGSVMKMIHTDSSY</sequence>
<evidence type="ECO:0000256" key="1">
    <source>
        <dbReference type="ARBA" id="ARBA00022729"/>
    </source>
</evidence>
<organism evidence="2 3">
    <name type="scientific">Helianthus annuus</name>
    <name type="common">Common sunflower</name>
    <dbReference type="NCBI Taxonomy" id="4232"/>
    <lineage>
        <taxon>Eukaryota</taxon>
        <taxon>Viridiplantae</taxon>
        <taxon>Streptophyta</taxon>
        <taxon>Embryophyta</taxon>
        <taxon>Tracheophyta</taxon>
        <taxon>Spermatophyta</taxon>
        <taxon>Magnoliopsida</taxon>
        <taxon>eudicotyledons</taxon>
        <taxon>Gunneridae</taxon>
        <taxon>Pentapetalae</taxon>
        <taxon>asterids</taxon>
        <taxon>campanulids</taxon>
        <taxon>Asterales</taxon>
        <taxon>Asteraceae</taxon>
        <taxon>Asteroideae</taxon>
        <taxon>Heliantheae alliance</taxon>
        <taxon>Heliantheae</taxon>
        <taxon>Helianthus</taxon>
    </lineage>
</organism>
<accession>A0A9K3HGE7</accession>
<dbReference type="Gramene" id="mRNA:HanXRQr2_Chr12g0540471">
    <property type="protein sequence ID" value="mRNA:HanXRQr2_Chr12g0540471"/>
    <property type="gene ID" value="HanXRQr2_Chr12g0540471"/>
</dbReference>
<comment type="caution">
    <text evidence="2">The sequence shown here is derived from an EMBL/GenBank/DDBJ whole genome shotgun (WGS) entry which is preliminary data.</text>
</comment>
<dbReference type="Gene3D" id="3.40.50.1460">
    <property type="match status" value="1"/>
</dbReference>
<dbReference type="GO" id="GO:0042765">
    <property type="term" value="C:GPI-anchor transamidase complex"/>
    <property type="evidence" value="ECO:0000318"/>
    <property type="project" value="GO_Central"/>
</dbReference>
<dbReference type="Proteomes" id="UP000215914">
    <property type="component" value="Unassembled WGS sequence"/>
</dbReference>
<dbReference type="GO" id="GO:0003923">
    <property type="term" value="F:GPI-anchor transamidase activity"/>
    <property type="evidence" value="ECO:0000318"/>
    <property type="project" value="GO_Central"/>
</dbReference>
<dbReference type="GO" id="GO:0016255">
    <property type="term" value="P:attachment of GPI anchor to protein"/>
    <property type="evidence" value="ECO:0000318"/>
    <property type="project" value="GO_Central"/>
</dbReference>
<keyword evidence="1" id="KW-0732">Signal</keyword>
<dbReference type="AlphaFoldDB" id="A0A9K3HGE7"/>
<protein>
    <submittedName>
        <fullName evidence="2">Peptidase C13, legumain</fullName>
    </submittedName>
</protein>
<dbReference type="EMBL" id="MNCJ02000327">
    <property type="protein sequence ID" value="KAF5777843.1"/>
    <property type="molecule type" value="Genomic_DNA"/>
</dbReference>
<keyword evidence="3" id="KW-1185">Reference proteome</keyword>
<evidence type="ECO:0000313" key="2">
    <source>
        <dbReference type="EMBL" id="KAF5777843.1"/>
    </source>
</evidence>
<dbReference type="PANTHER" id="PTHR48067">
    <property type="entry name" value="GPI-ANCHOR TRANSAMIDASE"/>
    <property type="match status" value="1"/>
</dbReference>
<evidence type="ECO:0000313" key="3">
    <source>
        <dbReference type="Proteomes" id="UP000215914"/>
    </source>
</evidence>
<reference evidence="2" key="1">
    <citation type="journal article" date="2017" name="Nature">
        <title>The sunflower genome provides insights into oil metabolism, flowering and Asterid evolution.</title>
        <authorList>
            <person name="Badouin H."/>
            <person name="Gouzy J."/>
            <person name="Grassa C.J."/>
            <person name="Murat F."/>
            <person name="Staton S.E."/>
            <person name="Cottret L."/>
            <person name="Lelandais-Briere C."/>
            <person name="Owens G.L."/>
            <person name="Carrere S."/>
            <person name="Mayjonade B."/>
            <person name="Legrand L."/>
            <person name="Gill N."/>
            <person name="Kane N.C."/>
            <person name="Bowers J.E."/>
            <person name="Hubner S."/>
            <person name="Bellec A."/>
            <person name="Berard A."/>
            <person name="Berges H."/>
            <person name="Blanchet N."/>
            <person name="Boniface M.C."/>
            <person name="Brunel D."/>
            <person name="Catrice O."/>
            <person name="Chaidir N."/>
            <person name="Claudel C."/>
            <person name="Donnadieu C."/>
            <person name="Faraut T."/>
            <person name="Fievet G."/>
            <person name="Helmstetter N."/>
            <person name="King M."/>
            <person name="Knapp S.J."/>
            <person name="Lai Z."/>
            <person name="Le Paslier M.C."/>
            <person name="Lippi Y."/>
            <person name="Lorenzon L."/>
            <person name="Mandel J.R."/>
            <person name="Marage G."/>
            <person name="Marchand G."/>
            <person name="Marquand E."/>
            <person name="Bret-Mestries E."/>
            <person name="Morien E."/>
            <person name="Nambeesan S."/>
            <person name="Nguyen T."/>
            <person name="Pegot-Espagnet P."/>
            <person name="Pouilly N."/>
            <person name="Raftis F."/>
            <person name="Sallet E."/>
            <person name="Schiex T."/>
            <person name="Thomas J."/>
            <person name="Vandecasteele C."/>
            <person name="Vares D."/>
            <person name="Vear F."/>
            <person name="Vautrin S."/>
            <person name="Crespi M."/>
            <person name="Mangin B."/>
            <person name="Burke J.M."/>
            <person name="Salse J."/>
            <person name="Munos S."/>
            <person name="Vincourt P."/>
            <person name="Rieseberg L.H."/>
            <person name="Langlade N.B."/>
        </authorList>
    </citation>
    <scope>NUCLEOTIDE SEQUENCE</scope>
    <source>
        <tissue evidence="2">Leaves</tissue>
    </source>
</reference>
<dbReference type="PANTHER" id="PTHR48067:SF1">
    <property type="entry name" value="GPI-ANCHOR TRANSAMIDASE"/>
    <property type="match status" value="1"/>
</dbReference>
<reference evidence="2" key="2">
    <citation type="submission" date="2020-06" db="EMBL/GenBank/DDBJ databases">
        <title>Helianthus annuus Genome sequencing and assembly Release 2.</title>
        <authorList>
            <person name="Gouzy J."/>
            <person name="Langlade N."/>
            <person name="Munos S."/>
        </authorList>
    </citation>
    <scope>NUCLEOTIDE SEQUENCE</scope>
    <source>
        <tissue evidence="2">Leaves</tissue>
    </source>
</reference>
<name>A0A9K3HGE7_HELAN</name>
<dbReference type="InterPro" id="IPR028361">
    <property type="entry name" value="GPI_transamidase"/>
</dbReference>